<organism evidence="1 2">
    <name type="scientific">Nephila pilipes</name>
    <name type="common">Giant wood spider</name>
    <name type="synonym">Nephila maculata</name>
    <dbReference type="NCBI Taxonomy" id="299642"/>
    <lineage>
        <taxon>Eukaryota</taxon>
        <taxon>Metazoa</taxon>
        <taxon>Ecdysozoa</taxon>
        <taxon>Arthropoda</taxon>
        <taxon>Chelicerata</taxon>
        <taxon>Arachnida</taxon>
        <taxon>Araneae</taxon>
        <taxon>Araneomorphae</taxon>
        <taxon>Entelegynae</taxon>
        <taxon>Araneoidea</taxon>
        <taxon>Nephilidae</taxon>
        <taxon>Nephila</taxon>
    </lineage>
</organism>
<gene>
    <name evidence="1" type="primary">Gucd1</name>
    <name evidence="1" type="ORF">NPIL_52042</name>
</gene>
<evidence type="ECO:0000313" key="2">
    <source>
        <dbReference type="Proteomes" id="UP000887013"/>
    </source>
</evidence>
<dbReference type="Proteomes" id="UP000887013">
    <property type="component" value="Unassembled WGS sequence"/>
</dbReference>
<proteinExistence type="predicted"/>
<evidence type="ECO:0000313" key="1">
    <source>
        <dbReference type="EMBL" id="GFU22768.1"/>
    </source>
</evidence>
<name>A0A8X6QJW0_NEPPI</name>
<protein>
    <submittedName>
        <fullName evidence="1">Protein GUCD1</fullName>
    </submittedName>
</protein>
<dbReference type="PANTHER" id="PTHR31400">
    <property type="entry name" value="GUANYLYL CYCLASE DOMAIN CONTAINING PROTEIN 1 GUCD1"/>
    <property type="match status" value="1"/>
</dbReference>
<reference evidence="1" key="1">
    <citation type="submission" date="2020-08" db="EMBL/GenBank/DDBJ databases">
        <title>Multicomponent nature underlies the extraordinary mechanical properties of spider dragline silk.</title>
        <authorList>
            <person name="Kono N."/>
            <person name="Nakamura H."/>
            <person name="Mori M."/>
            <person name="Yoshida Y."/>
            <person name="Ohtoshi R."/>
            <person name="Malay A.D."/>
            <person name="Moran D.A.P."/>
            <person name="Tomita M."/>
            <person name="Numata K."/>
            <person name="Arakawa K."/>
        </authorList>
    </citation>
    <scope>NUCLEOTIDE SEQUENCE</scope>
</reference>
<dbReference type="EMBL" id="BMAW01031795">
    <property type="protein sequence ID" value="GFU22768.1"/>
    <property type="molecule type" value="Genomic_DNA"/>
</dbReference>
<dbReference type="PANTHER" id="PTHR31400:SF1">
    <property type="entry name" value="PROTEIN GUCD1"/>
    <property type="match status" value="1"/>
</dbReference>
<keyword evidence="2" id="KW-1185">Reference proteome</keyword>
<dbReference type="OrthoDB" id="206796at2759"/>
<dbReference type="InterPro" id="IPR018616">
    <property type="entry name" value="GUCD1"/>
</dbReference>
<dbReference type="Pfam" id="PF09778">
    <property type="entry name" value="Guanylate_cyc_2"/>
    <property type="match status" value="1"/>
</dbReference>
<comment type="caution">
    <text evidence="1">The sequence shown here is derived from an EMBL/GenBank/DDBJ whole genome shotgun (WGS) entry which is preliminary data.</text>
</comment>
<dbReference type="AlphaFoldDB" id="A0A8X6QJW0"/>
<accession>A0A8X6QJW0</accession>
<sequence>MGGGAREIDSIEISLVHVKQHLSWDCGISAVMMVLSEKDRIYMKENLEEVSRQEGFDKSTWTIDLAYLLHKFGVRHLYATITLGVNPGYSEEDFYLRVLKKDAQRISDRFSAADFNNVKVEKRSVGLEEILDHLSSGNPAIILVNANLLFCDTCTCHTKKLKGNAASQRNLPINRKYDCNYCLMQVLGCCNSSFAYQGHYIVLCGFNKMERKVLYRNPSVFNKVCTIPYDSFEVARKSFGTDEDVLFVFFNS</sequence>